<name>A0A5C6M473_9PLAN</name>
<protein>
    <recommendedName>
        <fullName evidence="4">Aspartate/glutamate leucyltransferase</fullName>
        <ecNumber evidence="4">2.3.2.29</ecNumber>
    </recommendedName>
</protein>
<dbReference type="HAMAP" id="MF_00689">
    <property type="entry name" value="Bpt"/>
    <property type="match status" value="1"/>
</dbReference>
<comment type="caution">
    <text evidence="7">The sequence shown here is derived from an EMBL/GenBank/DDBJ whole genome shotgun (WGS) entry which is preliminary data.</text>
</comment>
<dbReference type="Proteomes" id="UP000321083">
    <property type="component" value="Unassembled WGS sequence"/>
</dbReference>
<dbReference type="InterPro" id="IPR030700">
    <property type="entry name" value="N-end_Aminoacyl_Trfase"/>
</dbReference>
<dbReference type="GO" id="GO:0005737">
    <property type="term" value="C:cytoplasm"/>
    <property type="evidence" value="ECO:0007669"/>
    <property type="project" value="UniProtKB-SubCell"/>
</dbReference>
<evidence type="ECO:0000259" key="6">
    <source>
        <dbReference type="Pfam" id="PF04377"/>
    </source>
</evidence>
<sequence>MSDPDVTSELPVTELELAGTEDECSYLPGQTSRMIWRLARRLPESRYEHLLERGCRRFGRVLFRPACPACSACQGLRISVPQFQPSRSQRRCREQLDQQQIQITIQQPTLTPEHIALYNSYHSDMHHRRGWPFREITREDYYESFIDGNFSFAREFQYRHAGQLIGLGLVDITESCLSSIYFYHAPEWRQAGLGTWSVLQELQHARSRSLQWLYMGYFISDCQSMKYKSSFRPHQLLRTFPPDYTAPDWQPPETA</sequence>
<evidence type="ECO:0000256" key="1">
    <source>
        <dbReference type="ARBA" id="ARBA00022490"/>
    </source>
</evidence>
<dbReference type="GO" id="GO:0008914">
    <property type="term" value="F:leucyl-tRNA--protein transferase activity"/>
    <property type="evidence" value="ECO:0007669"/>
    <property type="project" value="UniProtKB-UniRule"/>
</dbReference>
<comment type="similarity">
    <text evidence="4">Belongs to the R-transferase family. Bpt subfamily.</text>
</comment>
<dbReference type="GO" id="GO:0004057">
    <property type="term" value="F:arginyl-tRNA--protein transferase activity"/>
    <property type="evidence" value="ECO:0007669"/>
    <property type="project" value="InterPro"/>
</dbReference>
<dbReference type="PANTHER" id="PTHR21367:SF1">
    <property type="entry name" value="ARGINYL-TRNA--PROTEIN TRANSFERASE 1"/>
    <property type="match status" value="1"/>
</dbReference>
<keyword evidence="8" id="KW-1185">Reference proteome</keyword>
<evidence type="ECO:0000256" key="2">
    <source>
        <dbReference type="ARBA" id="ARBA00022679"/>
    </source>
</evidence>
<comment type="subcellular location">
    <subcellularLocation>
        <location evidence="4">Cytoplasm</location>
    </subcellularLocation>
</comment>
<dbReference type="PIRSF" id="PIRSF037208">
    <property type="entry name" value="ATE_pro_prd"/>
    <property type="match status" value="1"/>
</dbReference>
<evidence type="ECO:0000313" key="7">
    <source>
        <dbReference type="EMBL" id="TWW09368.1"/>
    </source>
</evidence>
<evidence type="ECO:0000313" key="8">
    <source>
        <dbReference type="Proteomes" id="UP000321083"/>
    </source>
</evidence>
<dbReference type="Pfam" id="PF04376">
    <property type="entry name" value="ATE_N"/>
    <property type="match status" value="1"/>
</dbReference>
<comment type="function">
    <text evidence="4">Functions in the N-end rule pathway of protein degradation where it conjugates Leu from its aminoacyl-tRNA to the N-termini of proteins containing an N-terminal aspartate or glutamate.</text>
</comment>
<dbReference type="AlphaFoldDB" id="A0A5C6M473"/>
<organism evidence="7 8">
    <name type="scientific">Planctomyces bekefii</name>
    <dbReference type="NCBI Taxonomy" id="1653850"/>
    <lineage>
        <taxon>Bacteria</taxon>
        <taxon>Pseudomonadati</taxon>
        <taxon>Planctomycetota</taxon>
        <taxon>Planctomycetia</taxon>
        <taxon>Planctomycetales</taxon>
        <taxon>Planctomycetaceae</taxon>
        <taxon>Planctomyces</taxon>
    </lineage>
</organism>
<dbReference type="Pfam" id="PF04377">
    <property type="entry name" value="ATE_C"/>
    <property type="match status" value="1"/>
</dbReference>
<accession>A0A5C6M473</accession>
<feature type="domain" description="N-end aminoacyl transferase N-terminal" evidence="5">
    <location>
        <begin position="23"/>
        <end position="91"/>
    </location>
</feature>
<feature type="domain" description="N-end rule aminoacyl transferase C-terminal" evidence="6">
    <location>
        <begin position="113"/>
        <end position="237"/>
    </location>
</feature>
<reference evidence="7 8" key="2">
    <citation type="submission" date="2019-08" db="EMBL/GenBank/DDBJ databases">
        <authorList>
            <person name="Henke P."/>
        </authorList>
    </citation>
    <scope>NUCLEOTIDE SEQUENCE [LARGE SCALE GENOMIC DNA]</scope>
    <source>
        <strain evidence="7">Phe10_nw2017</strain>
    </source>
</reference>
<dbReference type="InterPro" id="IPR017138">
    <property type="entry name" value="Asp_Glu_LeuTrfase"/>
</dbReference>
<keyword evidence="3 4" id="KW-0012">Acyltransferase</keyword>
<dbReference type="InterPro" id="IPR007471">
    <property type="entry name" value="N-end_Aminoacyl_Trfase_N"/>
</dbReference>
<dbReference type="InterPro" id="IPR016181">
    <property type="entry name" value="Acyl_CoA_acyltransferase"/>
</dbReference>
<proteinExistence type="inferred from homology"/>
<reference evidence="7 8" key="1">
    <citation type="submission" date="2019-08" db="EMBL/GenBank/DDBJ databases">
        <title>100 year-old enigma solved: identification of Planctomyces bekefii, the type genus and species of the phylum Planctomycetes.</title>
        <authorList>
            <person name="Svetlana D.N."/>
            <person name="Overmann J."/>
        </authorList>
    </citation>
    <scope>NUCLEOTIDE SEQUENCE [LARGE SCALE GENOMIC DNA]</scope>
    <source>
        <strain evidence="7">Phe10_nw2017</strain>
    </source>
</reference>
<dbReference type="GO" id="GO:0071596">
    <property type="term" value="P:ubiquitin-dependent protein catabolic process via the N-end rule pathway"/>
    <property type="evidence" value="ECO:0007669"/>
    <property type="project" value="InterPro"/>
</dbReference>
<dbReference type="PANTHER" id="PTHR21367">
    <property type="entry name" value="ARGININE-TRNA-PROTEIN TRANSFERASE 1"/>
    <property type="match status" value="1"/>
</dbReference>
<comment type="catalytic activity">
    <reaction evidence="4">
        <text>N-terminal L-glutamyl-[protein] + L-leucyl-tRNA(Leu) = N-terminal L-leucyl-L-glutamyl-[protein] + tRNA(Leu) + H(+)</text>
        <dbReference type="Rhea" id="RHEA:50412"/>
        <dbReference type="Rhea" id="RHEA-COMP:9613"/>
        <dbReference type="Rhea" id="RHEA-COMP:9622"/>
        <dbReference type="Rhea" id="RHEA-COMP:12664"/>
        <dbReference type="Rhea" id="RHEA-COMP:12668"/>
        <dbReference type="ChEBI" id="CHEBI:15378"/>
        <dbReference type="ChEBI" id="CHEBI:64721"/>
        <dbReference type="ChEBI" id="CHEBI:78442"/>
        <dbReference type="ChEBI" id="CHEBI:78494"/>
        <dbReference type="ChEBI" id="CHEBI:133041"/>
        <dbReference type="EC" id="2.3.2.29"/>
    </reaction>
</comment>
<evidence type="ECO:0000256" key="3">
    <source>
        <dbReference type="ARBA" id="ARBA00023315"/>
    </source>
</evidence>
<evidence type="ECO:0000259" key="5">
    <source>
        <dbReference type="Pfam" id="PF04376"/>
    </source>
</evidence>
<dbReference type="NCBIfam" id="NF002344">
    <property type="entry name" value="PRK01305.2-1"/>
    <property type="match status" value="1"/>
</dbReference>
<gene>
    <name evidence="7" type="primary">ate</name>
    <name evidence="4" type="synonym">bpt</name>
    <name evidence="7" type="ORF">E3A20_15020</name>
</gene>
<evidence type="ECO:0000256" key="4">
    <source>
        <dbReference type="HAMAP-Rule" id="MF_00689"/>
    </source>
</evidence>
<dbReference type="NCBIfam" id="NF002346">
    <property type="entry name" value="PRK01305.2-3"/>
    <property type="match status" value="1"/>
</dbReference>
<comment type="catalytic activity">
    <reaction evidence="4">
        <text>N-terminal L-aspartyl-[protein] + L-leucyl-tRNA(Leu) = N-terminal L-leucyl-L-aspartyl-[protein] + tRNA(Leu) + H(+)</text>
        <dbReference type="Rhea" id="RHEA:50420"/>
        <dbReference type="Rhea" id="RHEA-COMP:9613"/>
        <dbReference type="Rhea" id="RHEA-COMP:9622"/>
        <dbReference type="Rhea" id="RHEA-COMP:12669"/>
        <dbReference type="Rhea" id="RHEA-COMP:12674"/>
        <dbReference type="ChEBI" id="CHEBI:15378"/>
        <dbReference type="ChEBI" id="CHEBI:64720"/>
        <dbReference type="ChEBI" id="CHEBI:78442"/>
        <dbReference type="ChEBI" id="CHEBI:78494"/>
        <dbReference type="ChEBI" id="CHEBI:133042"/>
        <dbReference type="EC" id="2.3.2.29"/>
    </reaction>
</comment>
<dbReference type="SUPFAM" id="SSF55729">
    <property type="entry name" value="Acyl-CoA N-acyltransferases (Nat)"/>
    <property type="match status" value="1"/>
</dbReference>
<dbReference type="EMBL" id="SRHE01000297">
    <property type="protein sequence ID" value="TWW09368.1"/>
    <property type="molecule type" value="Genomic_DNA"/>
</dbReference>
<dbReference type="EC" id="2.3.2.29" evidence="4"/>
<dbReference type="InterPro" id="IPR007472">
    <property type="entry name" value="N-end_Aminoacyl_Trfase_C"/>
</dbReference>
<keyword evidence="1 4" id="KW-0963">Cytoplasm</keyword>
<keyword evidence="2 4" id="KW-0808">Transferase</keyword>